<accession>A0A921MZ11</accession>
<evidence type="ECO:0000313" key="5">
    <source>
        <dbReference type="Proteomes" id="UP000776700"/>
    </source>
</evidence>
<sequence>YSGINTNNKRGITMKSTIILATNNEKSFSKEIVNKLIDILTQNKAQYEIIDLYKDNFNPVMTAKQEQLYTKGETDDELVKKYQKHLKESDEIILVFPLWFNNVPAILKGFFDKVFLKEFAFTEENNKPKGLLNNIKSGLVISTSESNSGYLTEELNNPIETVVVKGTLGVCGIENVEYINMNVENKDKYDLIEKYFGE</sequence>
<dbReference type="PANTHER" id="PTHR10204:SF34">
    <property type="entry name" value="NAD(P)H DEHYDROGENASE [QUINONE] 1 ISOFORM 1"/>
    <property type="match status" value="1"/>
</dbReference>
<evidence type="ECO:0000259" key="3">
    <source>
        <dbReference type="Pfam" id="PF02525"/>
    </source>
</evidence>
<evidence type="ECO:0000256" key="2">
    <source>
        <dbReference type="ARBA" id="ARBA00023002"/>
    </source>
</evidence>
<dbReference type="InterPro" id="IPR051545">
    <property type="entry name" value="NAD(P)H_dehydrogenase_qn"/>
</dbReference>
<dbReference type="Gene3D" id="3.40.50.360">
    <property type="match status" value="1"/>
</dbReference>
<comment type="caution">
    <text evidence="4">The sequence shown here is derived from an EMBL/GenBank/DDBJ whole genome shotgun (WGS) entry which is preliminary data.</text>
</comment>
<keyword evidence="2" id="KW-0560">Oxidoreductase</keyword>
<feature type="domain" description="Flavodoxin-like fold" evidence="3">
    <location>
        <begin position="14"/>
        <end position="182"/>
    </location>
</feature>
<evidence type="ECO:0000313" key="4">
    <source>
        <dbReference type="EMBL" id="HJG95670.1"/>
    </source>
</evidence>
<protein>
    <submittedName>
        <fullName evidence="4">NAD(P)H-dependent oxidoreductase</fullName>
    </submittedName>
</protein>
<reference evidence="4" key="1">
    <citation type="journal article" date="2021" name="PeerJ">
        <title>Extensive microbial diversity within the chicken gut microbiome revealed by metagenomics and culture.</title>
        <authorList>
            <person name="Gilroy R."/>
            <person name="Ravi A."/>
            <person name="Getino M."/>
            <person name="Pursley I."/>
            <person name="Horton D.L."/>
            <person name="Alikhan N.F."/>
            <person name="Baker D."/>
            <person name="Gharbi K."/>
            <person name="Hall N."/>
            <person name="Watson M."/>
            <person name="Adriaenssens E.M."/>
            <person name="Foster-Nyarko E."/>
            <person name="Jarju S."/>
            <person name="Secka A."/>
            <person name="Antonio M."/>
            <person name="Oren A."/>
            <person name="Chaudhuri R.R."/>
            <person name="La Ragione R."/>
            <person name="Hildebrand F."/>
            <person name="Pallen M.J."/>
        </authorList>
    </citation>
    <scope>NUCLEOTIDE SEQUENCE</scope>
    <source>
        <strain evidence="4">1277</strain>
    </source>
</reference>
<dbReference type="GO" id="GO:0005829">
    <property type="term" value="C:cytosol"/>
    <property type="evidence" value="ECO:0007669"/>
    <property type="project" value="TreeGrafter"/>
</dbReference>
<proteinExistence type="inferred from homology"/>
<dbReference type="AlphaFoldDB" id="A0A921MZ11"/>
<dbReference type="EMBL" id="DYUB01000036">
    <property type="protein sequence ID" value="HJG95670.1"/>
    <property type="molecule type" value="Genomic_DNA"/>
</dbReference>
<name>A0A921MZ11_9FIRM</name>
<evidence type="ECO:0000256" key="1">
    <source>
        <dbReference type="ARBA" id="ARBA00006252"/>
    </source>
</evidence>
<comment type="similarity">
    <text evidence="1">Belongs to the NAD(P)H dehydrogenase (quinone) family.</text>
</comment>
<organism evidence="4 5">
    <name type="scientific">Romboutsia timonensis</name>
    <dbReference type="NCBI Taxonomy" id="1776391"/>
    <lineage>
        <taxon>Bacteria</taxon>
        <taxon>Bacillati</taxon>
        <taxon>Bacillota</taxon>
        <taxon>Clostridia</taxon>
        <taxon>Peptostreptococcales</taxon>
        <taxon>Peptostreptococcaceae</taxon>
        <taxon>Romboutsia</taxon>
    </lineage>
</organism>
<dbReference type="SUPFAM" id="SSF52218">
    <property type="entry name" value="Flavoproteins"/>
    <property type="match status" value="1"/>
</dbReference>
<gene>
    <name evidence="4" type="ORF">K8V90_01045</name>
</gene>
<reference evidence="4" key="2">
    <citation type="submission" date="2021-09" db="EMBL/GenBank/DDBJ databases">
        <authorList>
            <person name="Gilroy R."/>
        </authorList>
    </citation>
    <scope>NUCLEOTIDE SEQUENCE</scope>
    <source>
        <strain evidence="4">1277</strain>
    </source>
</reference>
<dbReference type="Proteomes" id="UP000776700">
    <property type="component" value="Unassembled WGS sequence"/>
</dbReference>
<dbReference type="Pfam" id="PF02525">
    <property type="entry name" value="Flavodoxin_2"/>
    <property type="match status" value="1"/>
</dbReference>
<dbReference type="GO" id="GO:0003955">
    <property type="term" value="F:NAD(P)H dehydrogenase (quinone) activity"/>
    <property type="evidence" value="ECO:0007669"/>
    <property type="project" value="TreeGrafter"/>
</dbReference>
<dbReference type="InterPro" id="IPR029039">
    <property type="entry name" value="Flavoprotein-like_sf"/>
</dbReference>
<dbReference type="PANTHER" id="PTHR10204">
    <property type="entry name" value="NAD P H OXIDOREDUCTASE-RELATED"/>
    <property type="match status" value="1"/>
</dbReference>
<feature type="non-terminal residue" evidence="4">
    <location>
        <position position="1"/>
    </location>
</feature>
<dbReference type="InterPro" id="IPR003680">
    <property type="entry name" value="Flavodoxin_fold"/>
</dbReference>